<accession>A0ABV9GUR4</accession>
<dbReference type="PANTHER" id="PTHR40027">
    <property type="entry name" value="CELL DIVISION PROTEIN DIVIC"/>
    <property type="match status" value="1"/>
</dbReference>
<feature type="coiled-coil region" evidence="1">
    <location>
        <begin position="57"/>
        <end position="98"/>
    </location>
</feature>
<dbReference type="PANTHER" id="PTHR40027:SF1">
    <property type="entry name" value="CELL DIVISION PROTEIN DIVIC"/>
    <property type="match status" value="1"/>
</dbReference>
<keyword evidence="2" id="KW-0812">Transmembrane</keyword>
<keyword evidence="4" id="KW-1185">Reference proteome</keyword>
<keyword evidence="1" id="KW-0175">Coiled coil</keyword>
<evidence type="ECO:0000256" key="1">
    <source>
        <dbReference type="SAM" id="Coils"/>
    </source>
</evidence>
<comment type="caution">
    <text evidence="3">The sequence shown here is derived from an EMBL/GenBank/DDBJ whole genome shotgun (WGS) entry which is preliminary data.</text>
</comment>
<reference evidence="4" key="1">
    <citation type="journal article" date="2019" name="Int. J. Syst. Evol. Microbiol.">
        <title>The Global Catalogue of Microorganisms (GCM) 10K type strain sequencing project: providing services to taxonomists for standard genome sequencing and annotation.</title>
        <authorList>
            <consortium name="The Broad Institute Genomics Platform"/>
            <consortium name="The Broad Institute Genome Sequencing Center for Infectious Disease"/>
            <person name="Wu L."/>
            <person name="Ma J."/>
        </authorList>
    </citation>
    <scope>NUCLEOTIDE SEQUENCE [LARGE SCALE GENOMIC DNA]</scope>
    <source>
        <strain evidence="4">CGMCC 1.16306</strain>
    </source>
</reference>
<dbReference type="Proteomes" id="UP001596022">
    <property type="component" value="Unassembled WGS sequence"/>
</dbReference>
<proteinExistence type="predicted"/>
<organism evidence="3 4">
    <name type="scientific">Camelliibacillus cellulosilyticus</name>
    <dbReference type="NCBI Taxonomy" id="2174486"/>
    <lineage>
        <taxon>Bacteria</taxon>
        <taxon>Bacillati</taxon>
        <taxon>Bacillota</taxon>
        <taxon>Bacilli</taxon>
        <taxon>Bacillales</taxon>
        <taxon>Sporolactobacillaceae</taxon>
        <taxon>Camelliibacillus</taxon>
    </lineage>
</organism>
<feature type="transmembrane region" description="Helical" evidence="2">
    <location>
        <begin position="35"/>
        <end position="57"/>
    </location>
</feature>
<dbReference type="EMBL" id="JBHSFW010000020">
    <property type="protein sequence ID" value="MFC4620375.1"/>
    <property type="molecule type" value="Genomic_DNA"/>
</dbReference>
<gene>
    <name evidence="3" type="ORF">ACFO4N_16860</name>
</gene>
<dbReference type="InterPro" id="IPR007060">
    <property type="entry name" value="FtsL/DivIC"/>
</dbReference>
<evidence type="ECO:0000256" key="2">
    <source>
        <dbReference type="SAM" id="Phobius"/>
    </source>
</evidence>
<protein>
    <submittedName>
        <fullName evidence="3">Septum formation initiator family protein</fullName>
    </submittedName>
</protein>
<sequence length="127" mass="14790">MDVKVGGERVTRIRTEYIASQEIYKKKQRKRRRGLIRRLAAFIILFGLVIGGMIHVVQAQSHKAHELEAQKEQQKEQLSRAKGEQKALKQQIKLLHDDNYLGQLVRRDLYMSKKGEIIFASPDIDKH</sequence>
<dbReference type="InterPro" id="IPR039076">
    <property type="entry name" value="DivIC"/>
</dbReference>
<evidence type="ECO:0000313" key="3">
    <source>
        <dbReference type="EMBL" id="MFC4620375.1"/>
    </source>
</evidence>
<dbReference type="Pfam" id="PF04977">
    <property type="entry name" value="DivIC"/>
    <property type="match status" value="1"/>
</dbReference>
<evidence type="ECO:0000313" key="4">
    <source>
        <dbReference type="Proteomes" id="UP001596022"/>
    </source>
</evidence>
<keyword evidence="2" id="KW-1133">Transmembrane helix</keyword>
<keyword evidence="2" id="KW-0472">Membrane</keyword>
<name>A0ABV9GUR4_9BACL</name>
<dbReference type="RefSeq" id="WP_376847487.1">
    <property type="nucleotide sequence ID" value="NZ_JBHSFW010000020.1"/>
</dbReference>